<dbReference type="OrthoDB" id="9788959at2"/>
<dbReference type="Pfam" id="PF00582">
    <property type="entry name" value="Usp"/>
    <property type="match status" value="1"/>
</dbReference>
<dbReference type="RefSeq" id="WP_120713010.1">
    <property type="nucleotide sequence ID" value="NZ_RBCJ01000003.1"/>
</dbReference>
<dbReference type="InterPro" id="IPR006016">
    <property type="entry name" value="UspA"/>
</dbReference>
<keyword evidence="5" id="KW-1185">Reference proteome</keyword>
<evidence type="ECO:0000313" key="4">
    <source>
        <dbReference type="EMBL" id="RKN80201.1"/>
    </source>
</evidence>
<dbReference type="PANTHER" id="PTHR46268">
    <property type="entry name" value="STRESS RESPONSE PROTEIN NHAX"/>
    <property type="match status" value="1"/>
</dbReference>
<dbReference type="PRINTS" id="PR01438">
    <property type="entry name" value="UNVRSLSTRESS"/>
</dbReference>
<dbReference type="SUPFAM" id="SSF52402">
    <property type="entry name" value="Adenine nucleotide alpha hydrolases-like"/>
    <property type="match status" value="1"/>
</dbReference>
<gene>
    <name evidence="4" type="ORF">D7Z94_18375</name>
</gene>
<evidence type="ECO:0000256" key="1">
    <source>
        <dbReference type="ARBA" id="ARBA00008791"/>
    </source>
</evidence>
<evidence type="ECO:0000259" key="3">
    <source>
        <dbReference type="Pfam" id="PF00582"/>
    </source>
</evidence>
<accession>A0A3B0C5V6</accession>
<dbReference type="Gene3D" id="3.40.50.12370">
    <property type="match status" value="1"/>
</dbReference>
<organism evidence="4 5">
    <name type="scientific">Ulvibacterium marinum</name>
    <dbReference type="NCBI Taxonomy" id="2419782"/>
    <lineage>
        <taxon>Bacteria</taxon>
        <taxon>Pseudomonadati</taxon>
        <taxon>Bacteroidota</taxon>
        <taxon>Flavobacteriia</taxon>
        <taxon>Flavobacteriales</taxon>
        <taxon>Flavobacteriaceae</taxon>
        <taxon>Ulvibacterium</taxon>
    </lineage>
</organism>
<sequence>MKKILLPTDFSKNSKRAMDFAASLFSKEDCLFYVLHAHQAITSKETGESGVEQKLEKLISELNGMENRNHRFETVLVQEIPLNAINVSIIDKDVDFMVMGTKGTTALAKIFMGSTAVSVLRHINNCPIIVVPENYDERPIKEIVFVNNFKHLFRMEELNPLKYLIKIRKAMLIIVRFSTSEALKDQQKLNRELLKNNLAEVPHQFKTVPLETSVSSSIKKLLEQHKGVGIVALLKSKHSFLEKLLWEPVIRNVAFTTRVPLLVLPNFE</sequence>
<dbReference type="EMBL" id="RBCJ01000003">
    <property type="protein sequence ID" value="RKN80201.1"/>
    <property type="molecule type" value="Genomic_DNA"/>
</dbReference>
<proteinExistence type="inferred from homology"/>
<feature type="coiled-coil region" evidence="2">
    <location>
        <begin position="48"/>
        <end position="75"/>
    </location>
</feature>
<dbReference type="Proteomes" id="UP000276603">
    <property type="component" value="Unassembled WGS sequence"/>
</dbReference>
<dbReference type="CDD" id="cd00293">
    <property type="entry name" value="USP-like"/>
    <property type="match status" value="1"/>
</dbReference>
<dbReference type="InterPro" id="IPR006015">
    <property type="entry name" value="Universal_stress_UspA"/>
</dbReference>
<evidence type="ECO:0000313" key="5">
    <source>
        <dbReference type="Proteomes" id="UP000276603"/>
    </source>
</evidence>
<dbReference type="AlphaFoldDB" id="A0A3B0C5V6"/>
<comment type="similarity">
    <text evidence="1">Belongs to the universal stress protein A family.</text>
</comment>
<evidence type="ECO:0000256" key="2">
    <source>
        <dbReference type="SAM" id="Coils"/>
    </source>
</evidence>
<keyword evidence="2" id="KW-0175">Coiled coil</keyword>
<feature type="domain" description="UspA" evidence="3">
    <location>
        <begin position="1"/>
        <end position="132"/>
    </location>
</feature>
<name>A0A3B0C5V6_9FLAO</name>
<reference evidence="4 5" key="1">
    <citation type="submission" date="2018-10" db="EMBL/GenBank/DDBJ databases">
        <title>Ulvibacterium marinum gen. nov., sp. nov., a novel marine bacterium of the family Flavobacteriaceae, isolated from a culture of the green alga Ulva prolifera.</title>
        <authorList>
            <person name="Zhang Z."/>
        </authorList>
    </citation>
    <scope>NUCLEOTIDE SEQUENCE [LARGE SCALE GENOMIC DNA]</scope>
    <source>
        <strain evidence="4 5">CCMM003</strain>
    </source>
</reference>
<comment type="caution">
    <text evidence="4">The sequence shown here is derived from an EMBL/GenBank/DDBJ whole genome shotgun (WGS) entry which is preliminary data.</text>
</comment>
<protein>
    <submittedName>
        <fullName evidence="4">Universal stress protein</fullName>
    </submittedName>
</protein>
<dbReference type="PANTHER" id="PTHR46268:SF6">
    <property type="entry name" value="UNIVERSAL STRESS PROTEIN UP12"/>
    <property type="match status" value="1"/>
</dbReference>